<dbReference type="InParanoid" id="B0DN43"/>
<feature type="compositionally biased region" description="Polar residues" evidence="1">
    <location>
        <begin position="1365"/>
        <end position="1378"/>
    </location>
</feature>
<feature type="region of interest" description="Disordered" evidence="1">
    <location>
        <begin position="1108"/>
        <end position="1136"/>
    </location>
</feature>
<feature type="region of interest" description="Disordered" evidence="1">
    <location>
        <begin position="450"/>
        <end position="473"/>
    </location>
</feature>
<evidence type="ECO:0000256" key="1">
    <source>
        <dbReference type="SAM" id="MobiDB-lite"/>
    </source>
</evidence>
<feature type="compositionally biased region" description="Low complexity" evidence="1">
    <location>
        <begin position="1319"/>
        <end position="1363"/>
    </location>
</feature>
<feature type="compositionally biased region" description="Low complexity" evidence="1">
    <location>
        <begin position="1380"/>
        <end position="1404"/>
    </location>
</feature>
<feature type="region of interest" description="Disordered" evidence="1">
    <location>
        <begin position="1157"/>
        <end position="1182"/>
    </location>
</feature>
<dbReference type="GeneID" id="6080879"/>
<dbReference type="EMBL" id="DS547120">
    <property type="protein sequence ID" value="EDR03992.1"/>
    <property type="molecule type" value="Genomic_DNA"/>
</dbReference>
<evidence type="ECO:0000313" key="3">
    <source>
        <dbReference type="Proteomes" id="UP000001194"/>
    </source>
</evidence>
<dbReference type="Proteomes" id="UP000001194">
    <property type="component" value="Unassembled WGS sequence"/>
</dbReference>
<feature type="region of interest" description="Disordered" evidence="1">
    <location>
        <begin position="1215"/>
        <end position="1415"/>
    </location>
</feature>
<feature type="region of interest" description="Disordered" evidence="1">
    <location>
        <begin position="1"/>
        <end position="20"/>
    </location>
</feature>
<feature type="compositionally biased region" description="Polar residues" evidence="1">
    <location>
        <begin position="1293"/>
        <end position="1318"/>
    </location>
</feature>
<feature type="region of interest" description="Disordered" evidence="1">
    <location>
        <begin position="661"/>
        <end position="688"/>
    </location>
</feature>
<feature type="compositionally biased region" description="Polar residues" evidence="1">
    <location>
        <begin position="1112"/>
        <end position="1136"/>
    </location>
</feature>
<evidence type="ECO:0000313" key="2">
    <source>
        <dbReference type="EMBL" id="EDR03992.1"/>
    </source>
</evidence>
<sequence>MSYASAQLSASAPGAHSPKPSSALATSFMGNWTSDDDLDNIGRQYSFCYNANFSKVGSQRYDAALSELVSYHFEGPQSKKAGNARTSSWFEDARVMELLSEDDVLDLADASKAELLDAQSTNAAVGDLEVTAAGTSAAPASLAMLGSMTPISTSSSAADWLNDDRVWDGENTTPECAPTHPTQSIKQSMKDGKESFIPKFKPFVDGKPSSMVRVTSGPGLGIKMTPTKSSEVYEAVVLASMASATSFLVPDRPRLTAVKSDEDIHVSPFMLSHPSLVASVSFAVSSPLIQNAPEAPRLYHNRVDVDSPTMSYTPAQIDAAQLVIQTPQPNHTSNMMDNASAALSSPSLQNAPKALRNHYARATADSPTTRYSSAQIDDAQLVNSPKFNLISNMTASVSFADSSPLLQNAPKAPRLYHAKLAMDSPTTTYSSTQIDEAQLVKTPEHISRRRNVHGSRTSMHYTNNTFDGPLDTPSKPSSYRTFLSSERMQIAHLNAALASRPQIYDTPSKIRMSDSPLLEKPERRVLASNTSLDQHPSPESNSTCLDTSVHFNRPVRSGPPVSPRLPPAASPLEPSSFVTPQKRGPPSISMRLASPRVKTRYASFASPTPLPSNVIKSIPRMTPQDDASAKVELSTSSSLSISFPRVETMSGLTEQASHVSLVSNSSSLQENTPNPSLNPVSSPRSLGDLFSPSARGEPIFPNLYTSEQISEPGFNISPAPPHLPLPSSYLGPYSSVCPQNDVETRNVSLISPHTSILASSIESVLYAARSDAPLKTSTLLSFSFPRLTSIPETTEQVDDVPPISPDIQNLVLDPFSPLPSPCNISPALGTTDSSLRISKSFEGLGLGLPSTLTSESLADKATYEDSPLLDVVCSQANASGNTERPRLPSQLASGLNFPDDHSGSSDITLFDSIDSDQVERTTSVEDAAVTALLEALSSFEQQRESYDLLPSRSFMQLHRFPKRSLYDIPEADTPPATPPTPLPTSAHIPDASSYTNDAIEQTPHASSSSSTETDHISEASTYSETSHISEPSHSFSPSTQTFHTPSQSSPSSLPQTPHAFSDASTENIVKPKNIIKSARRLAVPACLSSLTFKNQKQQQPSLAAINAATHHGQPSEQTPHALSPSENTIKPKNNINPVRGLAASACSSSLTLKSQKQQPSLAVADAPSQPSANAPPVASSSSKNIFKSVRRLAASALSSLTLKKPQSLIVNLATHPTNQPSEHTPQLFANTPQPSTDTPEISSSPFSTTTALPPSFSENDLKSARGPAASASLSSLPPKKQNQPQRSLVPGDQPSNHTPQSFANAFQPSTNTPQISSPSHSSPVTALPSSSSENNSKSARGPAAPASLSSLPPKKQKQPQPSLVPGNQPSNQAQSFANAPQPSTNTPQISSSTTTTPLPSSSSSKNDLKSARRPAASACLSLLPPKKQNQPKLPLALPFSSSKNNLKLARGPAASACLSSLPSKKQSQPKTSSLVIITAESPDSASPPLTTGLNGSQDKGADGSNRLEGSKSGARIRWPFNHKFRWTTLAESEEIIASSDMGSSSNEPPPMSPQCIIHEDVPRTTLGVNGDGGRGKGVLKFLF</sequence>
<feature type="compositionally biased region" description="Polar residues" evidence="1">
    <location>
        <begin position="1215"/>
        <end position="1258"/>
    </location>
</feature>
<keyword evidence="3" id="KW-1185">Reference proteome</keyword>
<feature type="compositionally biased region" description="Polar residues" evidence="1">
    <location>
        <begin position="1"/>
        <end position="10"/>
    </location>
</feature>
<dbReference type="OrthoDB" id="10431822at2759"/>
<protein>
    <submittedName>
        <fullName evidence="2">Predicted protein</fullName>
    </submittedName>
</protein>
<feature type="compositionally biased region" description="Polar residues" evidence="1">
    <location>
        <begin position="669"/>
        <end position="684"/>
    </location>
</feature>
<feature type="compositionally biased region" description="Low complexity" evidence="1">
    <location>
        <begin position="1031"/>
        <end position="1058"/>
    </location>
</feature>
<feature type="region of interest" description="Disordered" evidence="1">
    <location>
        <begin position="877"/>
        <end position="898"/>
    </location>
</feature>
<gene>
    <name evidence="2" type="ORF">LACBIDRAFT_306321</name>
</gene>
<dbReference type="KEGG" id="lbc:LACBIDRAFT_306321"/>
<feature type="region of interest" description="Disordered" evidence="1">
    <location>
        <begin position="1480"/>
        <end position="1511"/>
    </location>
</feature>
<feature type="compositionally biased region" description="Polar residues" evidence="1">
    <location>
        <begin position="1481"/>
        <end position="1497"/>
    </location>
</feature>
<feature type="region of interest" description="Disordered" evidence="1">
    <location>
        <begin position="529"/>
        <end position="589"/>
    </location>
</feature>
<organism evidence="3">
    <name type="scientific">Laccaria bicolor (strain S238N-H82 / ATCC MYA-4686)</name>
    <name type="common">Bicoloured deceiver</name>
    <name type="synonym">Laccaria laccata var. bicolor</name>
    <dbReference type="NCBI Taxonomy" id="486041"/>
    <lineage>
        <taxon>Eukaryota</taxon>
        <taxon>Fungi</taxon>
        <taxon>Dikarya</taxon>
        <taxon>Basidiomycota</taxon>
        <taxon>Agaricomycotina</taxon>
        <taxon>Agaricomycetes</taxon>
        <taxon>Agaricomycetidae</taxon>
        <taxon>Agaricales</taxon>
        <taxon>Agaricineae</taxon>
        <taxon>Hydnangiaceae</taxon>
        <taxon>Laccaria</taxon>
    </lineage>
</organism>
<feature type="region of interest" description="Disordered" evidence="1">
    <location>
        <begin position="966"/>
        <end position="1065"/>
    </location>
</feature>
<feature type="compositionally biased region" description="Polar residues" evidence="1">
    <location>
        <begin position="992"/>
        <end position="1005"/>
    </location>
</feature>
<feature type="compositionally biased region" description="Polar residues" evidence="1">
    <location>
        <begin position="1018"/>
        <end position="1029"/>
    </location>
</feature>
<reference evidence="2 3" key="1">
    <citation type="journal article" date="2008" name="Nature">
        <title>The genome of Laccaria bicolor provides insights into mycorrhizal symbiosis.</title>
        <authorList>
            <person name="Martin F."/>
            <person name="Aerts A."/>
            <person name="Ahren D."/>
            <person name="Brun A."/>
            <person name="Danchin E.G.J."/>
            <person name="Duchaussoy F."/>
            <person name="Gibon J."/>
            <person name="Kohler A."/>
            <person name="Lindquist E."/>
            <person name="Pereda V."/>
            <person name="Salamov A."/>
            <person name="Shapiro H.J."/>
            <person name="Wuyts J."/>
            <person name="Blaudez D."/>
            <person name="Buee M."/>
            <person name="Brokstein P."/>
            <person name="Canbaeck B."/>
            <person name="Cohen D."/>
            <person name="Courty P.E."/>
            <person name="Coutinho P.M."/>
            <person name="Delaruelle C."/>
            <person name="Detter J.C."/>
            <person name="Deveau A."/>
            <person name="DiFazio S."/>
            <person name="Duplessis S."/>
            <person name="Fraissinet-Tachet L."/>
            <person name="Lucic E."/>
            <person name="Frey-Klett P."/>
            <person name="Fourrey C."/>
            <person name="Feussner I."/>
            <person name="Gay G."/>
            <person name="Grimwood J."/>
            <person name="Hoegger P.J."/>
            <person name="Jain P."/>
            <person name="Kilaru S."/>
            <person name="Labbe J."/>
            <person name="Lin Y.C."/>
            <person name="Legue V."/>
            <person name="Le Tacon F."/>
            <person name="Marmeisse R."/>
            <person name="Melayah D."/>
            <person name="Montanini B."/>
            <person name="Muratet M."/>
            <person name="Nehls U."/>
            <person name="Niculita-Hirzel H."/>
            <person name="Oudot-Le Secq M.P."/>
            <person name="Peter M."/>
            <person name="Quesneville H."/>
            <person name="Rajashekar B."/>
            <person name="Reich M."/>
            <person name="Rouhier N."/>
            <person name="Schmutz J."/>
            <person name="Yin T."/>
            <person name="Chalot M."/>
            <person name="Henrissat B."/>
            <person name="Kuees U."/>
            <person name="Lucas S."/>
            <person name="Van de Peer Y."/>
            <person name="Podila G.K."/>
            <person name="Polle A."/>
            <person name="Pukkila P.J."/>
            <person name="Richardson P.M."/>
            <person name="Rouze P."/>
            <person name="Sanders I.R."/>
            <person name="Stajich J.E."/>
            <person name="Tunlid A."/>
            <person name="Tuskan G."/>
            <person name="Grigoriev I.V."/>
        </authorList>
    </citation>
    <scope>NUCLEOTIDE SEQUENCE [LARGE SCALE GENOMIC DNA]</scope>
    <source>
        <strain evidence="3">S238N-H82 / ATCC MYA-4686</strain>
    </source>
</reference>
<dbReference type="HOGENOM" id="CLU_254352_0_0_1"/>
<dbReference type="RefSeq" id="XP_001885247.1">
    <property type="nucleotide sequence ID" value="XM_001885212.1"/>
</dbReference>
<name>B0DN43_LACBS</name>
<feature type="compositionally biased region" description="Polar residues" evidence="1">
    <location>
        <begin position="529"/>
        <end position="550"/>
    </location>
</feature>
<proteinExistence type="predicted"/>
<accession>B0DN43</accession>
<feature type="compositionally biased region" description="Low complexity" evidence="1">
    <location>
        <begin position="1267"/>
        <end position="1278"/>
    </location>
</feature>
<feature type="compositionally biased region" description="Polar residues" evidence="1">
    <location>
        <begin position="454"/>
        <end position="466"/>
    </location>
</feature>
<feature type="compositionally biased region" description="Pro residues" evidence="1">
    <location>
        <begin position="560"/>
        <end position="569"/>
    </location>
</feature>